<accession>A0ABP9H7V4</accession>
<comment type="caution">
    <text evidence="1">The sequence shown here is derived from an EMBL/GenBank/DDBJ whole genome shotgun (WGS) entry which is preliminary data.</text>
</comment>
<sequence length="147" mass="14909">MLVQVRAGAVLRGGTRSLRLLQRAQQPPQTSVVTTGPPGRADGGRAAFGAGRSLLDDRFLAGAVEVTPQTGDELGRSGGLVLRFVPMSVAAVTSRTVTYPSPFAALRARATQEAVPAGVVAAREAGTRGALVTVSGGGSAGSGMWPR</sequence>
<proteinExistence type="predicted"/>
<evidence type="ECO:0000313" key="1">
    <source>
        <dbReference type="EMBL" id="GAA4963397.1"/>
    </source>
</evidence>
<protein>
    <submittedName>
        <fullName evidence="1">Uncharacterized protein</fullName>
    </submittedName>
</protein>
<organism evidence="1 2">
    <name type="scientific">Kineococcus glutinatus</name>
    <dbReference type="NCBI Taxonomy" id="1070872"/>
    <lineage>
        <taxon>Bacteria</taxon>
        <taxon>Bacillati</taxon>
        <taxon>Actinomycetota</taxon>
        <taxon>Actinomycetes</taxon>
        <taxon>Kineosporiales</taxon>
        <taxon>Kineosporiaceae</taxon>
        <taxon>Kineococcus</taxon>
    </lineage>
</organism>
<dbReference type="EMBL" id="BAABIL010000036">
    <property type="protein sequence ID" value="GAA4963397.1"/>
    <property type="molecule type" value="Genomic_DNA"/>
</dbReference>
<name>A0ABP9H7V4_9ACTN</name>
<gene>
    <name evidence="1" type="ORF">GCM10023225_03370</name>
</gene>
<keyword evidence="2" id="KW-1185">Reference proteome</keyword>
<dbReference type="Proteomes" id="UP001501195">
    <property type="component" value="Unassembled WGS sequence"/>
</dbReference>
<reference evidence="2" key="1">
    <citation type="journal article" date="2019" name="Int. J. Syst. Evol. Microbiol.">
        <title>The Global Catalogue of Microorganisms (GCM) 10K type strain sequencing project: providing services to taxonomists for standard genome sequencing and annotation.</title>
        <authorList>
            <consortium name="The Broad Institute Genomics Platform"/>
            <consortium name="The Broad Institute Genome Sequencing Center for Infectious Disease"/>
            <person name="Wu L."/>
            <person name="Ma J."/>
        </authorList>
    </citation>
    <scope>NUCLEOTIDE SEQUENCE [LARGE SCALE GENOMIC DNA]</scope>
    <source>
        <strain evidence="2">JCM 18126</strain>
    </source>
</reference>
<evidence type="ECO:0000313" key="2">
    <source>
        <dbReference type="Proteomes" id="UP001501195"/>
    </source>
</evidence>